<dbReference type="InterPro" id="IPR011990">
    <property type="entry name" value="TPR-like_helical_dom_sf"/>
</dbReference>
<dbReference type="OrthoDB" id="5694214at2"/>
<dbReference type="InterPro" id="IPR012944">
    <property type="entry name" value="SusD_RagB_dom"/>
</dbReference>
<accession>A0A5S5DW72</accession>
<dbReference type="PROSITE" id="PS51257">
    <property type="entry name" value="PROKAR_LIPOPROTEIN"/>
    <property type="match status" value="1"/>
</dbReference>
<dbReference type="Pfam" id="PF14322">
    <property type="entry name" value="SusD-like_3"/>
    <property type="match status" value="1"/>
</dbReference>
<keyword evidence="3" id="KW-0732">Signal</keyword>
<comment type="similarity">
    <text evidence="2">Belongs to the SusD family.</text>
</comment>
<comment type="subcellular location">
    <subcellularLocation>
        <location evidence="1">Cell outer membrane</location>
    </subcellularLocation>
</comment>
<feature type="domain" description="RagB/SusD" evidence="6">
    <location>
        <begin position="328"/>
        <end position="461"/>
    </location>
</feature>
<gene>
    <name evidence="8" type="ORF">C7447_101808</name>
</gene>
<dbReference type="AlphaFoldDB" id="A0A5S5DW72"/>
<name>A0A5S5DW72_9FLAO</name>
<evidence type="ECO:0000313" key="8">
    <source>
        <dbReference type="EMBL" id="TYQ00198.1"/>
    </source>
</evidence>
<evidence type="ECO:0000256" key="5">
    <source>
        <dbReference type="ARBA" id="ARBA00023237"/>
    </source>
</evidence>
<dbReference type="RefSeq" id="WP_148868958.1">
    <property type="nucleotide sequence ID" value="NZ_VNIA01000001.1"/>
</dbReference>
<dbReference type="SUPFAM" id="SSF48452">
    <property type="entry name" value="TPR-like"/>
    <property type="match status" value="1"/>
</dbReference>
<organism evidence="8 9">
    <name type="scientific">Tenacibaculum adriaticum</name>
    <dbReference type="NCBI Taxonomy" id="413713"/>
    <lineage>
        <taxon>Bacteria</taxon>
        <taxon>Pseudomonadati</taxon>
        <taxon>Bacteroidota</taxon>
        <taxon>Flavobacteriia</taxon>
        <taxon>Flavobacteriales</taxon>
        <taxon>Flavobacteriaceae</taxon>
        <taxon>Tenacibaculum</taxon>
    </lineage>
</organism>
<dbReference type="Gene3D" id="1.25.40.390">
    <property type="match status" value="1"/>
</dbReference>
<dbReference type="CDD" id="cd08977">
    <property type="entry name" value="SusD"/>
    <property type="match status" value="1"/>
</dbReference>
<evidence type="ECO:0000256" key="2">
    <source>
        <dbReference type="ARBA" id="ARBA00006275"/>
    </source>
</evidence>
<dbReference type="Pfam" id="PF07980">
    <property type="entry name" value="SusD_RagB"/>
    <property type="match status" value="1"/>
</dbReference>
<protein>
    <submittedName>
        <fullName evidence="8">RagB/SusD domain-containing protein</fullName>
    </submittedName>
</protein>
<sequence>MKHTYNYLGTLLLFIGLISCELTDIDEIQPKFQISTELVFSDSESAEQALVGVYNLTLLNYGAWLWNATDHGQMGIELVSPFGDSPFSTNLLNSEIATLNHYSDPFQAINAINYIIAGVPTIDNDLFEGNRKAEILGEAHLLRAFSYFNLLRSYGQFWDKNSSYGMVIHTNPNAAIVAKPRSTVQETYDLILSDLDFAIENAPTFNTAVYASKEAAKAIKARVLSYYGGNDAYVEAAALCKEVINSGYFSWEASYEDIFKNTFNSNEAILVNHWDGTENSNGNVKPLLLPFLVKASPIYMDLMPLNDPRREIIMTSQGTITKYASLNDPDAPSGHSGTFYMRLAEVYLIQAECLVRSGAPLSEAQLALDVVRARVGLPGTAASDANQLLADIRTEKLLDLAFEDAQPWFDMVRYHVLGDIDISTIKPTIDVATNGVSQFILPIPPKSLKLSKGLVVQNPGYPVEN</sequence>
<reference evidence="8 9" key="1">
    <citation type="submission" date="2019-07" db="EMBL/GenBank/DDBJ databases">
        <title>Genomic Encyclopedia of Type Strains, Phase IV (KMG-IV): sequencing the most valuable type-strain genomes for metagenomic binning, comparative biology and taxonomic classification.</title>
        <authorList>
            <person name="Goeker M."/>
        </authorList>
    </citation>
    <scope>NUCLEOTIDE SEQUENCE [LARGE SCALE GENOMIC DNA]</scope>
    <source>
        <strain evidence="8 9">DSM 18961</strain>
    </source>
</reference>
<keyword evidence="4" id="KW-0472">Membrane</keyword>
<keyword evidence="5" id="KW-0998">Cell outer membrane</keyword>
<dbReference type="Proteomes" id="UP000323136">
    <property type="component" value="Unassembled WGS sequence"/>
</dbReference>
<evidence type="ECO:0000256" key="1">
    <source>
        <dbReference type="ARBA" id="ARBA00004442"/>
    </source>
</evidence>
<keyword evidence="9" id="KW-1185">Reference proteome</keyword>
<evidence type="ECO:0000259" key="6">
    <source>
        <dbReference type="Pfam" id="PF07980"/>
    </source>
</evidence>
<evidence type="ECO:0000256" key="3">
    <source>
        <dbReference type="ARBA" id="ARBA00022729"/>
    </source>
</evidence>
<evidence type="ECO:0000313" key="9">
    <source>
        <dbReference type="Proteomes" id="UP000323136"/>
    </source>
</evidence>
<evidence type="ECO:0000256" key="4">
    <source>
        <dbReference type="ARBA" id="ARBA00023136"/>
    </source>
</evidence>
<evidence type="ECO:0000259" key="7">
    <source>
        <dbReference type="Pfam" id="PF14322"/>
    </source>
</evidence>
<dbReference type="GO" id="GO:0009279">
    <property type="term" value="C:cell outer membrane"/>
    <property type="evidence" value="ECO:0007669"/>
    <property type="project" value="UniProtKB-SubCell"/>
</dbReference>
<comment type="caution">
    <text evidence="8">The sequence shown here is derived from an EMBL/GenBank/DDBJ whole genome shotgun (WGS) entry which is preliminary data.</text>
</comment>
<proteinExistence type="inferred from homology"/>
<dbReference type="EMBL" id="VNIA01000001">
    <property type="protein sequence ID" value="TYQ00198.1"/>
    <property type="molecule type" value="Genomic_DNA"/>
</dbReference>
<feature type="domain" description="SusD-like N-terminal" evidence="7">
    <location>
        <begin position="96"/>
        <end position="223"/>
    </location>
</feature>
<dbReference type="InterPro" id="IPR033985">
    <property type="entry name" value="SusD-like_N"/>
</dbReference>